<keyword evidence="2" id="KW-1185">Reference proteome</keyword>
<proteinExistence type="predicted"/>
<comment type="caution">
    <text evidence="1">The sequence shown here is derived from an EMBL/GenBank/DDBJ whole genome shotgun (WGS) entry which is preliminary data.</text>
</comment>
<sequence>MKSINTFTCHISGHAPKWFALTTVILWGPVELVAPGQHKALQVPVLGPLLQPLLLQYGHEGVASLHRLHDLRQNRLLLLQLKDESKPGLVELGLIPVVRLSCFWEGEEGAGNTKHTEPFRNIHPFMQMQCDFHRLPFSTLRDENRSTLLLGSEAMSSENTPPESLRLFRETCCNREGRSRPAPHGLALRDAQWALGLPALISSLGGSGPAALKWELKLNAPSDTGLRLRPPRSSHLPQNHNCRESLALEPYMALPASELTADRTSQLIGSDSSPRSAAAGVLHSSMSLCLYASRSGANKKSPASVDWHYMTLGNHCQKAS</sequence>
<dbReference type="EMBL" id="SRLO01000119">
    <property type="protein sequence ID" value="TNN74001.1"/>
    <property type="molecule type" value="Genomic_DNA"/>
</dbReference>
<evidence type="ECO:0000313" key="1">
    <source>
        <dbReference type="EMBL" id="TNN74001.1"/>
    </source>
</evidence>
<dbReference type="OrthoDB" id="20799at2759"/>
<dbReference type="AlphaFoldDB" id="A0A4Z2I869"/>
<reference evidence="1 2" key="1">
    <citation type="submission" date="2019-03" db="EMBL/GenBank/DDBJ databases">
        <title>First draft genome of Liparis tanakae, snailfish: a comprehensive survey of snailfish specific genes.</title>
        <authorList>
            <person name="Kim W."/>
            <person name="Song I."/>
            <person name="Jeong J.-H."/>
            <person name="Kim D."/>
            <person name="Kim S."/>
            <person name="Ryu S."/>
            <person name="Song J.Y."/>
            <person name="Lee S.K."/>
        </authorList>
    </citation>
    <scope>NUCLEOTIDE SEQUENCE [LARGE SCALE GENOMIC DNA]</scope>
    <source>
        <tissue evidence="1">Muscle</tissue>
    </source>
</reference>
<evidence type="ECO:0000313" key="2">
    <source>
        <dbReference type="Proteomes" id="UP000314294"/>
    </source>
</evidence>
<name>A0A4Z2I869_9TELE</name>
<protein>
    <submittedName>
        <fullName evidence="1">Uncharacterized protein</fullName>
    </submittedName>
</protein>
<gene>
    <name evidence="1" type="ORF">EYF80_015822</name>
</gene>
<accession>A0A4Z2I869</accession>
<dbReference type="Proteomes" id="UP000314294">
    <property type="component" value="Unassembled WGS sequence"/>
</dbReference>
<organism evidence="1 2">
    <name type="scientific">Liparis tanakae</name>
    <name type="common">Tanaka's snailfish</name>
    <dbReference type="NCBI Taxonomy" id="230148"/>
    <lineage>
        <taxon>Eukaryota</taxon>
        <taxon>Metazoa</taxon>
        <taxon>Chordata</taxon>
        <taxon>Craniata</taxon>
        <taxon>Vertebrata</taxon>
        <taxon>Euteleostomi</taxon>
        <taxon>Actinopterygii</taxon>
        <taxon>Neopterygii</taxon>
        <taxon>Teleostei</taxon>
        <taxon>Neoteleostei</taxon>
        <taxon>Acanthomorphata</taxon>
        <taxon>Eupercaria</taxon>
        <taxon>Perciformes</taxon>
        <taxon>Cottioidei</taxon>
        <taxon>Cottales</taxon>
        <taxon>Liparidae</taxon>
        <taxon>Liparis</taxon>
    </lineage>
</organism>